<evidence type="ECO:0000313" key="6">
    <source>
        <dbReference type="EMBL" id="RAW24519.1"/>
    </source>
</evidence>
<organism evidence="6 7">
    <name type="scientific">Phytophthora cactorum</name>
    <dbReference type="NCBI Taxonomy" id="29920"/>
    <lineage>
        <taxon>Eukaryota</taxon>
        <taxon>Sar</taxon>
        <taxon>Stramenopiles</taxon>
        <taxon>Oomycota</taxon>
        <taxon>Peronosporomycetes</taxon>
        <taxon>Peronosporales</taxon>
        <taxon>Peronosporaceae</taxon>
        <taxon>Phytophthora</taxon>
    </lineage>
</organism>
<dbReference type="Proteomes" id="UP000697107">
    <property type="component" value="Unassembled WGS sequence"/>
</dbReference>
<evidence type="ECO:0000313" key="5">
    <source>
        <dbReference type="EMBL" id="KAG3214997.1"/>
    </source>
</evidence>
<evidence type="ECO:0000313" key="4">
    <source>
        <dbReference type="EMBL" id="KAG2967883.1"/>
    </source>
</evidence>
<dbReference type="EMBL" id="MJFZ01000872">
    <property type="protein sequence ID" value="RAW24519.1"/>
    <property type="molecule type" value="Genomic_DNA"/>
</dbReference>
<dbReference type="VEuPathDB" id="FungiDB:PC110_g19056"/>
<dbReference type="Proteomes" id="UP000774804">
    <property type="component" value="Unassembled WGS sequence"/>
</dbReference>
<reference evidence="6 7" key="1">
    <citation type="submission" date="2018-01" db="EMBL/GenBank/DDBJ databases">
        <title>Draft genome of the strawberry crown rot pathogen Phytophthora cactorum.</title>
        <authorList>
            <person name="Armitage A.D."/>
            <person name="Lysoe E."/>
            <person name="Nellist C.F."/>
            <person name="Harrison R.J."/>
            <person name="Brurberg M.B."/>
        </authorList>
    </citation>
    <scope>NUCLEOTIDE SEQUENCE [LARGE SCALE GENOMIC DNA]</scope>
    <source>
        <strain evidence="6 7">10300</strain>
    </source>
</reference>
<dbReference type="Proteomes" id="UP000735874">
    <property type="component" value="Unassembled WGS sequence"/>
</dbReference>
<dbReference type="EMBL" id="RCMV01000592">
    <property type="protein sequence ID" value="KAG3214997.1"/>
    <property type="molecule type" value="Genomic_DNA"/>
</dbReference>
<name>A0A329RJY9_9STRA</name>
<dbReference type="EMBL" id="RCMK01000870">
    <property type="protein sequence ID" value="KAG2909388.1"/>
    <property type="molecule type" value="Genomic_DNA"/>
</dbReference>
<evidence type="ECO:0000313" key="7">
    <source>
        <dbReference type="Proteomes" id="UP000251314"/>
    </source>
</evidence>
<dbReference type="EMBL" id="RCMG01000281">
    <property type="protein sequence ID" value="KAG2857661.1"/>
    <property type="molecule type" value="Genomic_DNA"/>
</dbReference>
<sequence length="108" mass="12019">MLKGCYTTLAGKRIKVYMMFSTREWLTKAKTLFGRAAQFAVMLSPWHLIVEKVPEKDVKFARLLQSTVTSFVKLKDSLDPVAPLSGRSNGPRVAVCMSTDGFVLSFDG</sequence>
<protein>
    <submittedName>
        <fullName evidence="6">Uncharacterized protein</fullName>
    </submittedName>
</protein>
<reference evidence="1" key="2">
    <citation type="submission" date="2018-10" db="EMBL/GenBank/DDBJ databases">
        <title>Effector identification in a new, highly contiguous assembly of the strawberry crown rot pathogen Phytophthora cactorum.</title>
        <authorList>
            <person name="Armitage A.D."/>
            <person name="Nellist C.F."/>
            <person name="Bates H."/>
            <person name="Vickerstaff R.J."/>
            <person name="Harrison R.J."/>
        </authorList>
    </citation>
    <scope>NUCLEOTIDE SEQUENCE</scope>
    <source>
        <strain evidence="1">15-7</strain>
        <strain evidence="3">4032</strain>
        <strain evidence="2">4040</strain>
        <strain evidence="4">P415</strain>
        <strain evidence="5">P421</strain>
    </source>
</reference>
<accession>A0A329RJY9</accession>
<dbReference type="OrthoDB" id="126184at2759"/>
<dbReference type="Proteomes" id="UP000736787">
    <property type="component" value="Unassembled WGS sequence"/>
</dbReference>
<keyword evidence="7" id="KW-1185">Reference proteome</keyword>
<dbReference type="EMBL" id="RCML01000900">
    <property type="protein sequence ID" value="KAG2967883.1"/>
    <property type="molecule type" value="Genomic_DNA"/>
</dbReference>
<dbReference type="AlphaFoldDB" id="A0A329RJY9"/>
<comment type="caution">
    <text evidence="6">The sequence shown here is derived from an EMBL/GenBank/DDBJ whole genome shotgun (WGS) entry which is preliminary data.</text>
</comment>
<dbReference type="Proteomes" id="UP000251314">
    <property type="component" value="Unassembled WGS sequence"/>
</dbReference>
<evidence type="ECO:0000313" key="1">
    <source>
        <dbReference type="EMBL" id="KAG2857661.1"/>
    </source>
</evidence>
<dbReference type="EMBL" id="RCMI01000251">
    <property type="protein sequence ID" value="KAG2922437.1"/>
    <property type="molecule type" value="Genomic_DNA"/>
</dbReference>
<evidence type="ECO:0000313" key="3">
    <source>
        <dbReference type="EMBL" id="KAG2922437.1"/>
    </source>
</evidence>
<dbReference type="Proteomes" id="UP000760860">
    <property type="component" value="Unassembled WGS sequence"/>
</dbReference>
<evidence type="ECO:0000313" key="2">
    <source>
        <dbReference type="EMBL" id="KAG2909388.1"/>
    </source>
</evidence>
<gene>
    <name evidence="6" type="ORF">PC110_g19056</name>
    <name evidence="1" type="ORF">PC113_g10509</name>
    <name evidence="3" type="ORF">PC115_g9263</name>
    <name evidence="2" type="ORF">PC117_g19679</name>
    <name evidence="4" type="ORF">PC118_g18338</name>
    <name evidence="5" type="ORF">PC129_g14107</name>
</gene>
<proteinExistence type="predicted"/>